<reference evidence="3 4" key="1">
    <citation type="submission" date="2017-05" db="EMBL/GenBank/DDBJ databases">
        <title>Genome Sequence of Loktanella vestfoldensis Strain SMR4r Isolated from a Culture of the Diatom Skeletonema marinoi.</title>
        <authorList>
            <person name="Topel M."/>
            <person name="Pinder M.I.M."/>
            <person name="Johansson O.N."/>
            <person name="Kourtchenko O."/>
            <person name="Godhe A."/>
            <person name="Clarke A.K."/>
        </authorList>
    </citation>
    <scope>NUCLEOTIDE SEQUENCE [LARGE SCALE GENOMIC DNA]</scope>
    <source>
        <strain evidence="3 4">SMR4r</strain>
    </source>
</reference>
<accession>A0A1Y0E7X6</accession>
<dbReference type="RefSeq" id="WP_087205990.1">
    <property type="nucleotide sequence ID" value="NZ_CP021431.1"/>
</dbReference>
<dbReference type="SUPFAM" id="SSF47413">
    <property type="entry name" value="lambda repressor-like DNA-binding domains"/>
    <property type="match status" value="1"/>
</dbReference>
<dbReference type="InterPro" id="IPR011051">
    <property type="entry name" value="RmlC_Cupin_sf"/>
</dbReference>
<dbReference type="InterPro" id="IPR014710">
    <property type="entry name" value="RmlC-like_jellyroll"/>
</dbReference>
<dbReference type="CDD" id="cd00093">
    <property type="entry name" value="HTH_XRE"/>
    <property type="match status" value="1"/>
</dbReference>
<proteinExistence type="predicted"/>
<organism evidence="3 4">
    <name type="scientific">Yoonia vestfoldensis</name>
    <dbReference type="NCBI Taxonomy" id="245188"/>
    <lineage>
        <taxon>Bacteria</taxon>
        <taxon>Pseudomonadati</taxon>
        <taxon>Pseudomonadota</taxon>
        <taxon>Alphaproteobacteria</taxon>
        <taxon>Rhodobacterales</taxon>
        <taxon>Paracoccaceae</taxon>
        <taxon>Yoonia</taxon>
    </lineage>
</organism>
<dbReference type="InterPro" id="IPR050807">
    <property type="entry name" value="TransReg_Diox_bact_type"/>
</dbReference>
<name>A0A1Y0E7X6_9RHOB</name>
<evidence type="ECO:0000313" key="4">
    <source>
        <dbReference type="Proteomes" id="UP000195273"/>
    </source>
</evidence>
<evidence type="ECO:0000259" key="2">
    <source>
        <dbReference type="PROSITE" id="PS50943"/>
    </source>
</evidence>
<dbReference type="GO" id="GO:0003700">
    <property type="term" value="F:DNA-binding transcription factor activity"/>
    <property type="evidence" value="ECO:0007669"/>
    <property type="project" value="TreeGrafter"/>
</dbReference>
<dbReference type="PANTHER" id="PTHR46797">
    <property type="entry name" value="HTH-TYPE TRANSCRIPTIONAL REGULATOR"/>
    <property type="match status" value="1"/>
</dbReference>
<dbReference type="Gene3D" id="1.10.260.40">
    <property type="entry name" value="lambda repressor-like DNA-binding domains"/>
    <property type="match status" value="1"/>
</dbReference>
<keyword evidence="1 3" id="KW-0238">DNA-binding</keyword>
<evidence type="ECO:0000313" key="3">
    <source>
        <dbReference type="EMBL" id="ART99642.1"/>
    </source>
</evidence>
<dbReference type="OrthoDB" id="9814751at2"/>
<dbReference type="SUPFAM" id="SSF51182">
    <property type="entry name" value="RmlC-like cupins"/>
    <property type="match status" value="1"/>
</dbReference>
<dbReference type="Gene3D" id="2.60.120.10">
    <property type="entry name" value="Jelly Rolls"/>
    <property type="match status" value="1"/>
</dbReference>
<feature type="domain" description="HTH cro/C1-type" evidence="2">
    <location>
        <begin position="17"/>
        <end position="71"/>
    </location>
</feature>
<dbReference type="PROSITE" id="PS50943">
    <property type="entry name" value="HTH_CROC1"/>
    <property type="match status" value="1"/>
</dbReference>
<dbReference type="CDD" id="cd02209">
    <property type="entry name" value="cupin_XRE_C"/>
    <property type="match status" value="1"/>
</dbReference>
<dbReference type="Pfam" id="PF07883">
    <property type="entry name" value="Cupin_2"/>
    <property type="match status" value="1"/>
</dbReference>
<dbReference type="InterPro" id="IPR013096">
    <property type="entry name" value="Cupin_2"/>
</dbReference>
<dbReference type="Pfam" id="PF13560">
    <property type="entry name" value="HTH_31"/>
    <property type="match status" value="1"/>
</dbReference>
<dbReference type="InterPro" id="IPR001387">
    <property type="entry name" value="Cro/C1-type_HTH"/>
</dbReference>
<gene>
    <name evidence="3" type="ORF">LOKVESSMR4R_00302</name>
</gene>
<evidence type="ECO:0000256" key="1">
    <source>
        <dbReference type="ARBA" id="ARBA00023125"/>
    </source>
</evidence>
<dbReference type="InterPro" id="IPR010982">
    <property type="entry name" value="Lambda_DNA-bd_dom_sf"/>
</dbReference>
<dbReference type="EMBL" id="CP021431">
    <property type="protein sequence ID" value="ART99642.1"/>
    <property type="molecule type" value="Genomic_DNA"/>
</dbReference>
<dbReference type="AlphaFoldDB" id="A0A1Y0E7X6"/>
<dbReference type="GO" id="GO:0003677">
    <property type="term" value="F:DNA binding"/>
    <property type="evidence" value="ECO:0007669"/>
    <property type="project" value="UniProtKB-KW"/>
</dbReference>
<dbReference type="STRING" id="1122181.GCA_000382265_02717"/>
<dbReference type="KEGG" id="lvs:LOKVESSMR4R_00302"/>
<dbReference type="SMART" id="SM00530">
    <property type="entry name" value="HTH_XRE"/>
    <property type="match status" value="1"/>
</dbReference>
<sequence length="190" mass="20897">MEDFHAPASFDLQGADLRALRRARGLTLAALAQRVDRSVGWLSQVERDRSNASPDDLAALADVLDVSTSSLLAVSGSTEEAGKIVRPHTRRPIGNRTAGLTEALLSPDLTDDFEVIHSRFAPGARLDHAVSRPTQEIGYVVAGRFDLWIDGTLFQLSPGDSFRLRGDLFRWANPYPETCEIIWVISPPVY</sequence>
<keyword evidence="4" id="KW-1185">Reference proteome</keyword>
<dbReference type="Proteomes" id="UP000195273">
    <property type="component" value="Chromosome"/>
</dbReference>
<dbReference type="PANTHER" id="PTHR46797:SF1">
    <property type="entry name" value="METHYLPHOSPHONATE SYNTHASE"/>
    <property type="match status" value="1"/>
</dbReference>
<protein>
    <submittedName>
        <fullName evidence="3">DNA-binding transcriptional repressor PuuR</fullName>
    </submittedName>
</protein>
<dbReference type="GO" id="GO:0005829">
    <property type="term" value="C:cytosol"/>
    <property type="evidence" value="ECO:0007669"/>
    <property type="project" value="TreeGrafter"/>
</dbReference>